<dbReference type="SUPFAM" id="SSF53213">
    <property type="entry name" value="LigB-like"/>
    <property type="match status" value="1"/>
</dbReference>
<keyword evidence="8" id="KW-1185">Reference proteome</keyword>
<keyword evidence="3" id="KW-0479">Metal-binding</keyword>
<comment type="similarity">
    <text evidence="2">Belongs to the DODA-type extradiol aromatic ring-opening dioxygenase family.</text>
</comment>
<dbReference type="PANTHER" id="PTHR30096:SF0">
    <property type="entry name" value="4,5-DOPA DIOXYGENASE EXTRADIOL-LIKE PROTEIN"/>
    <property type="match status" value="1"/>
</dbReference>
<dbReference type="Proteomes" id="UP001225906">
    <property type="component" value="Unassembled WGS sequence"/>
</dbReference>
<dbReference type="CDD" id="cd07363">
    <property type="entry name" value="45_DOPA_Dioxygenase"/>
    <property type="match status" value="1"/>
</dbReference>
<dbReference type="InterPro" id="IPR014436">
    <property type="entry name" value="Extradiol_dOase_DODA"/>
</dbReference>
<dbReference type="RefSeq" id="WP_306388147.1">
    <property type="nucleotide sequence ID" value="NZ_JAVCAP010000001.1"/>
</dbReference>
<gene>
    <name evidence="7" type="ORF">Q9291_01165</name>
</gene>
<sequence>MTTVFVSHGAPMLAVEPGQTGVMLAELAKTMPKPDAILCVSAHWDTRVPTVSTAPEMETIHDFSGFPQALFEIQYAAKGAPLLAARVVECLQAAQISVHTHATRGLDHGAWVTLSLMYPQAEIPVTQLSIQSRASTASQCALGRALQPLHAENILILASGAVTHNLGDFFSPERDAAALPYVQAFADWVGQTIAEEDVDQLLFYRQQSAHGARAHPTEDHLMPLFVALGAAGASKVRRLQPELTYGILAMDAYLWL</sequence>
<evidence type="ECO:0000256" key="2">
    <source>
        <dbReference type="ARBA" id="ARBA00007581"/>
    </source>
</evidence>
<evidence type="ECO:0000313" key="7">
    <source>
        <dbReference type="EMBL" id="MDP8566446.1"/>
    </source>
</evidence>
<keyword evidence="7" id="KW-0223">Dioxygenase</keyword>
<dbReference type="PANTHER" id="PTHR30096">
    <property type="entry name" value="4,5-DOPA DIOXYGENASE EXTRADIOL-LIKE PROTEIN"/>
    <property type="match status" value="1"/>
</dbReference>
<protein>
    <submittedName>
        <fullName evidence="7">Class III extradiol ring-cleavage dioxygenase</fullName>
        <ecNumber evidence="7">1.13.-.-</ecNumber>
    </submittedName>
</protein>
<dbReference type="PIRSF" id="PIRSF006157">
    <property type="entry name" value="Doxgns_DODA"/>
    <property type="match status" value="1"/>
</dbReference>
<name>A0ABT9JPE1_9PROT</name>
<dbReference type="EMBL" id="JAVCAP010000001">
    <property type="protein sequence ID" value="MDP8566446.1"/>
    <property type="molecule type" value="Genomic_DNA"/>
</dbReference>
<evidence type="ECO:0000313" key="8">
    <source>
        <dbReference type="Proteomes" id="UP001225906"/>
    </source>
</evidence>
<dbReference type="GO" id="GO:0051213">
    <property type="term" value="F:dioxygenase activity"/>
    <property type="evidence" value="ECO:0007669"/>
    <property type="project" value="UniProtKB-KW"/>
</dbReference>
<feature type="domain" description="Extradiol ring-cleavage dioxygenase class III enzyme subunit B" evidence="6">
    <location>
        <begin position="26"/>
        <end position="237"/>
    </location>
</feature>
<evidence type="ECO:0000256" key="5">
    <source>
        <dbReference type="ARBA" id="ARBA00023002"/>
    </source>
</evidence>
<accession>A0ABT9JPE1</accession>
<reference evidence="8" key="1">
    <citation type="journal article" date="2019" name="Int. J. Syst. Evol. Microbiol.">
        <title>The Global Catalogue of Microorganisms (GCM) 10K type strain sequencing project: providing services to taxonomists for standard genome sequencing and annotation.</title>
        <authorList>
            <consortium name="The Broad Institute Genomics Platform"/>
            <consortium name="The Broad Institute Genome Sequencing Center for Infectious Disease"/>
            <person name="Wu L."/>
            <person name="Ma J."/>
        </authorList>
    </citation>
    <scope>NUCLEOTIDE SEQUENCE [LARGE SCALE GENOMIC DNA]</scope>
    <source>
        <strain evidence="8">VKM B-3159</strain>
    </source>
</reference>
<dbReference type="InterPro" id="IPR004183">
    <property type="entry name" value="Xdiol_dOase_suB"/>
</dbReference>
<comment type="caution">
    <text evidence="7">The sequence shown here is derived from an EMBL/GenBank/DDBJ whole genome shotgun (WGS) entry which is preliminary data.</text>
</comment>
<dbReference type="EC" id="1.13.-.-" evidence="7"/>
<keyword evidence="5 7" id="KW-0560">Oxidoreductase</keyword>
<comment type="cofactor">
    <cofactor evidence="1">
        <name>Zn(2+)</name>
        <dbReference type="ChEBI" id="CHEBI:29105"/>
    </cofactor>
</comment>
<proteinExistence type="inferred from homology"/>
<evidence type="ECO:0000259" key="6">
    <source>
        <dbReference type="Pfam" id="PF02900"/>
    </source>
</evidence>
<keyword evidence="4" id="KW-0862">Zinc</keyword>
<dbReference type="Pfam" id="PF02900">
    <property type="entry name" value="LigB"/>
    <property type="match status" value="1"/>
</dbReference>
<evidence type="ECO:0000256" key="3">
    <source>
        <dbReference type="ARBA" id="ARBA00022723"/>
    </source>
</evidence>
<evidence type="ECO:0000256" key="4">
    <source>
        <dbReference type="ARBA" id="ARBA00022833"/>
    </source>
</evidence>
<dbReference type="Gene3D" id="3.40.830.10">
    <property type="entry name" value="LigB-like"/>
    <property type="match status" value="1"/>
</dbReference>
<organism evidence="7 8">
    <name type="scientific">Methylophilus aquaticus</name>
    <dbReference type="NCBI Taxonomy" id="1971610"/>
    <lineage>
        <taxon>Bacteria</taxon>
        <taxon>Pseudomonadati</taxon>
        <taxon>Pseudomonadota</taxon>
        <taxon>Betaproteobacteria</taxon>
        <taxon>Nitrosomonadales</taxon>
        <taxon>Methylophilaceae</taxon>
        <taxon>Methylophilus</taxon>
    </lineage>
</organism>
<evidence type="ECO:0000256" key="1">
    <source>
        <dbReference type="ARBA" id="ARBA00001947"/>
    </source>
</evidence>